<sequence length="694" mass="76094">MAVGEGEQQPLHILFFPFIAHGHLIPVADMAALFAARGVRCTILTTPVNAAVIRSAVDRANDASRGTGSPEISITLFPFPDVGLPLGVESVPGISSKAEGNKMIQALLRFREPFDRFLAEHHPDAVVVDSFFHWSSDAAADHGVPRLAFLGSSLFARACTESMLRHNPVEASPDDPDAVVSLPDLPHRVELRRSQMMDPRERGDEWAFHQLVNAADQRSFGELFNSFREMEPDYVEHYHTKLGRRAWLLGPVALAVAGKGMVERRGTGRLSPDEERCLRWLDGKAAGSVVYISFGTLARLLAAELREIARALQLSGKNFLWIITREDTDASEWMPEGFADLMARGERGLIVRGWAPQVLVLNHPAIGGFVTHCGWNSVLEAVSAGVPMVAWPRYTDQFYNEKLVIEMLKVGVGVGARDFASFVDHRSQVIGGEVIAEAIERVMGEGEEGEAIRKTVKELSEKARSAVKQGGSSYDDAGRLLDELMARRSSGTSPTTTSCGSSPARTLTHKSGCLKASSILYMGRDERDLIVRGWVPQVLVLNHPTIGVFVTHCGWNSVLEAVSAGVPMVAWPRYTDQFYNEKLVIEMLKVGVGVGTRHFASFVDHQSQVIGGEVITEAIERVMGEGEEGEVIRKMVKELGEKARRAVKQGGSSYDDAGRLLDELMARRSFGTSRDCIRAVAGGRSDNELMTRQL</sequence>
<dbReference type="GO" id="GO:0035251">
    <property type="term" value="F:UDP-glucosyltransferase activity"/>
    <property type="evidence" value="ECO:0007669"/>
    <property type="project" value="TreeGrafter"/>
</dbReference>
<comment type="similarity">
    <text evidence="1">Belongs to the UDP-glycosyltransferase family.</text>
</comment>
<dbReference type="AlphaFoldDB" id="A0A0E0JLK4"/>
<evidence type="ECO:0000256" key="1">
    <source>
        <dbReference type="ARBA" id="ARBA00009995"/>
    </source>
</evidence>
<keyword evidence="2" id="KW-0328">Glycosyltransferase</keyword>
<dbReference type="Gramene" id="OPUNC01G24050.1">
    <property type="protein sequence ID" value="OPUNC01G24050.1"/>
    <property type="gene ID" value="OPUNC01G24050"/>
</dbReference>
<dbReference type="Proteomes" id="UP000026962">
    <property type="component" value="Chromosome 1"/>
</dbReference>
<dbReference type="eggNOG" id="KOG1192">
    <property type="taxonomic scope" value="Eukaryota"/>
</dbReference>
<dbReference type="STRING" id="4537.A0A0E0JLK4"/>
<reference evidence="4" key="1">
    <citation type="submission" date="2015-04" db="UniProtKB">
        <authorList>
            <consortium name="EnsemblPlants"/>
        </authorList>
    </citation>
    <scope>IDENTIFICATION</scope>
</reference>
<dbReference type="FunFam" id="3.40.50.2000:FF:000180">
    <property type="entry name" value="Glycosyltransferase"/>
    <property type="match status" value="1"/>
</dbReference>
<name>A0A0E0JLK4_ORYPU</name>
<dbReference type="PROSITE" id="PS00375">
    <property type="entry name" value="UDPGT"/>
    <property type="match status" value="2"/>
</dbReference>
<evidence type="ECO:0000256" key="2">
    <source>
        <dbReference type="ARBA" id="ARBA00022676"/>
    </source>
</evidence>
<dbReference type="PANTHER" id="PTHR48047">
    <property type="entry name" value="GLYCOSYLTRANSFERASE"/>
    <property type="match status" value="1"/>
</dbReference>
<evidence type="ECO:0000256" key="3">
    <source>
        <dbReference type="ARBA" id="ARBA00022679"/>
    </source>
</evidence>
<dbReference type="EnsemblPlants" id="OPUNC01G24050.1">
    <property type="protein sequence ID" value="OPUNC01G24050.1"/>
    <property type="gene ID" value="OPUNC01G24050"/>
</dbReference>
<dbReference type="FunFam" id="3.40.50.2000:FF:000063">
    <property type="entry name" value="Glycosyltransferase"/>
    <property type="match status" value="1"/>
</dbReference>
<dbReference type="InterPro" id="IPR035595">
    <property type="entry name" value="UDP_glycos_trans_CS"/>
</dbReference>
<dbReference type="PANTHER" id="PTHR48047:SF45">
    <property type="entry name" value="SCOPOLETIN GLUCOSYLTRANSFERASE-LIKE"/>
    <property type="match status" value="1"/>
</dbReference>
<organism evidence="4">
    <name type="scientific">Oryza punctata</name>
    <name type="common">Red rice</name>
    <dbReference type="NCBI Taxonomy" id="4537"/>
    <lineage>
        <taxon>Eukaryota</taxon>
        <taxon>Viridiplantae</taxon>
        <taxon>Streptophyta</taxon>
        <taxon>Embryophyta</taxon>
        <taxon>Tracheophyta</taxon>
        <taxon>Spermatophyta</taxon>
        <taxon>Magnoliopsida</taxon>
        <taxon>Liliopsida</taxon>
        <taxon>Poales</taxon>
        <taxon>Poaceae</taxon>
        <taxon>BOP clade</taxon>
        <taxon>Oryzoideae</taxon>
        <taxon>Oryzeae</taxon>
        <taxon>Oryzinae</taxon>
        <taxon>Oryza</taxon>
    </lineage>
</organism>
<keyword evidence="5" id="KW-1185">Reference proteome</keyword>
<reference evidence="4" key="2">
    <citation type="submission" date="2018-05" db="EMBL/GenBank/DDBJ databases">
        <title>OpunRS2 (Oryza punctata Reference Sequence Version 2).</title>
        <authorList>
            <person name="Zhang J."/>
            <person name="Kudrna D."/>
            <person name="Lee S."/>
            <person name="Talag J."/>
            <person name="Welchert J."/>
            <person name="Wing R.A."/>
        </authorList>
    </citation>
    <scope>NUCLEOTIDE SEQUENCE [LARGE SCALE GENOMIC DNA]</scope>
</reference>
<evidence type="ECO:0000313" key="5">
    <source>
        <dbReference type="Proteomes" id="UP000026962"/>
    </source>
</evidence>
<dbReference type="Pfam" id="PF00201">
    <property type="entry name" value="UDPGT"/>
    <property type="match status" value="2"/>
</dbReference>
<dbReference type="HOGENOM" id="CLU_001724_2_2_1"/>
<proteinExistence type="inferred from homology"/>
<dbReference type="FunFam" id="3.40.50.2000:FF:000431">
    <property type="entry name" value="UDP-glycosyltransferase 90A1"/>
    <property type="match status" value="1"/>
</dbReference>
<dbReference type="Gene3D" id="3.40.50.2000">
    <property type="entry name" value="Glycogen Phosphorylase B"/>
    <property type="match status" value="3"/>
</dbReference>
<accession>A0A0E0JLK4</accession>
<keyword evidence="3" id="KW-0808">Transferase</keyword>
<evidence type="ECO:0000313" key="4">
    <source>
        <dbReference type="EnsemblPlants" id="OPUNC01G24050.1"/>
    </source>
</evidence>
<dbReference type="SUPFAM" id="SSF53756">
    <property type="entry name" value="UDP-Glycosyltransferase/glycogen phosphorylase"/>
    <property type="match status" value="2"/>
</dbReference>
<evidence type="ECO:0008006" key="6">
    <source>
        <dbReference type="Google" id="ProtNLM"/>
    </source>
</evidence>
<dbReference type="CDD" id="cd03784">
    <property type="entry name" value="GT1_Gtf-like"/>
    <property type="match status" value="1"/>
</dbReference>
<dbReference type="OMA" id="LMCELMA"/>
<protein>
    <recommendedName>
        <fullName evidence="6">UDP-glycosyltransferases domain-containing protein</fullName>
    </recommendedName>
</protein>
<dbReference type="InterPro" id="IPR002213">
    <property type="entry name" value="UDP_glucos_trans"/>
</dbReference>